<reference evidence="2" key="1">
    <citation type="journal article" date="2012" name="Science">
        <title>The Paleozoic origin of enzymatic lignin decomposition reconstructed from 31 fungal genomes.</title>
        <authorList>
            <person name="Floudas D."/>
            <person name="Binder M."/>
            <person name="Riley R."/>
            <person name="Barry K."/>
            <person name="Blanchette R.A."/>
            <person name="Henrissat B."/>
            <person name="Martinez A.T."/>
            <person name="Otillar R."/>
            <person name="Spatafora J.W."/>
            <person name="Yadav J.S."/>
            <person name="Aerts A."/>
            <person name="Benoit I."/>
            <person name="Boyd A."/>
            <person name="Carlson A."/>
            <person name="Copeland A."/>
            <person name="Coutinho P.M."/>
            <person name="de Vries R.P."/>
            <person name="Ferreira P."/>
            <person name="Findley K."/>
            <person name="Foster B."/>
            <person name="Gaskell J."/>
            <person name="Glotzer D."/>
            <person name="Gorecki P."/>
            <person name="Heitman J."/>
            <person name="Hesse C."/>
            <person name="Hori C."/>
            <person name="Igarashi K."/>
            <person name="Jurgens J.A."/>
            <person name="Kallen N."/>
            <person name="Kersten P."/>
            <person name="Kohler A."/>
            <person name="Kuees U."/>
            <person name="Kumar T.K.A."/>
            <person name="Kuo A."/>
            <person name="LaButti K."/>
            <person name="Larrondo L.F."/>
            <person name="Lindquist E."/>
            <person name="Ling A."/>
            <person name="Lombard V."/>
            <person name="Lucas S."/>
            <person name="Lundell T."/>
            <person name="Martin R."/>
            <person name="McLaughlin D.J."/>
            <person name="Morgenstern I."/>
            <person name="Morin E."/>
            <person name="Murat C."/>
            <person name="Nagy L.G."/>
            <person name="Nolan M."/>
            <person name="Ohm R.A."/>
            <person name="Patyshakuliyeva A."/>
            <person name="Rokas A."/>
            <person name="Ruiz-Duenas F.J."/>
            <person name="Sabat G."/>
            <person name="Salamov A."/>
            <person name="Samejima M."/>
            <person name="Schmutz J."/>
            <person name="Slot J.C."/>
            <person name="St John F."/>
            <person name="Stenlid J."/>
            <person name="Sun H."/>
            <person name="Sun S."/>
            <person name="Syed K."/>
            <person name="Tsang A."/>
            <person name="Wiebenga A."/>
            <person name="Young D."/>
            <person name="Pisabarro A."/>
            <person name="Eastwood D.C."/>
            <person name="Martin F."/>
            <person name="Cullen D."/>
            <person name="Grigoriev I.V."/>
            <person name="Hibbett D.S."/>
        </authorList>
    </citation>
    <scope>NUCLEOTIDE SEQUENCE [LARGE SCALE GENOMIC DNA]</scope>
    <source>
        <strain evidence="2">RWD-64-598 SS2</strain>
    </source>
</reference>
<dbReference type="EMBL" id="JH711573">
    <property type="protein sequence ID" value="EIW86239.1"/>
    <property type="molecule type" value="Genomic_DNA"/>
</dbReference>
<keyword evidence="2" id="KW-1185">Reference proteome</keyword>
<proteinExistence type="predicted"/>
<gene>
    <name evidence="1" type="ORF">CONPUDRAFT_148332</name>
</gene>
<evidence type="ECO:0000313" key="1">
    <source>
        <dbReference type="EMBL" id="EIW86239.1"/>
    </source>
</evidence>
<dbReference type="AlphaFoldDB" id="A0A5M3N487"/>
<organism evidence="1 2">
    <name type="scientific">Coniophora puteana (strain RWD-64-598)</name>
    <name type="common">Brown rot fungus</name>
    <dbReference type="NCBI Taxonomy" id="741705"/>
    <lineage>
        <taxon>Eukaryota</taxon>
        <taxon>Fungi</taxon>
        <taxon>Dikarya</taxon>
        <taxon>Basidiomycota</taxon>
        <taxon>Agaricomycotina</taxon>
        <taxon>Agaricomycetes</taxon>
        <taxon>Agaricomycetidae</taxon>
        <taxon>Boletales</taxon>
        <taxon>Coniophorineae</taxon>
        <taxon>Coniophoraceae</taxon>
        <taxon>Coniophora</taxon>
    </lineage>
</organism>
<dbReference type="RefSeq" id="XP_007763123.1">
    <property type="nucleotide sequence ID" value="XM_007764933.1"/>
</dbReference>
<dbReference type="KEGG" id="cput:CONPUDRAFT_148332"/>
<dbReference type="Proteomes" id="UP000053558">
    <property type="component" value="Unassembled WGS sequence"/>
</dbReference>
<name>A0A5M3N487_CONPW</name>
<sequence length="173" mass="19756">MSSSTSDESTDAPQPVMEKSLEKLTPIRMRIPVCRPEELFHLGLPEQFLPLTTRYELHYGVAFSFSHFVAFARDINPNLPDSNMEALVFGMRYLRRVTRILNLYVALVKNPGRSALPDELIDAKTGGVWILSICSFDHPWAEGRPSRKAVEALSRILGEEYHWWVSRNPKSPE</sequence>
<protein>
    <submittedName>
        <fullName evidence="1">Uncharacterized protein</fullName>
    </submittedName>
</protein>
<evidence type="ECO:0000313" key="2">
    <source>
        <dbReference type="Proteomes" id="UP000053558"/>
    </source>
</evidence>
<accession>A0A5M3N487</accession>
<dbReference type="GeneID" id="19202493"/>
<comment type="caution">
    <text evidence="1">The sequence shown here is derived from an EMBL/GenBank/DDBJ whole genome shotgun (WGS) entry which is preliminary data.</text>
</comment>